<evidence type="ECO:0000313" key="2">
    <source>
        <dbReference type="EMBL" id="MDR7299583.1"/>
    </source>
</evidence>
<keyword evidence="1" id="KW-0812">Transmembrane</keyword>
<feature type="transmembrane region" description="Helical" evidence="1">
    <location>
        <begin position="367"/>
        <end position="385"/>
    </location>
</feature>
<evidence type="ECO:0000313" key="3">
    <source>
        <dbReference type="Proteomes" id="UP001180536"/>
    </source>
</evidence>
<feature type="transmembrane region" description="Helical" evidence="1">
    <location>
        <begin position="119"/>
        <end position="135"/>
    </location>
</feature>
<name>A0ABU1ZG25_9BURK</name>
<feature type="transmembrane region" description="Helical" evidence="1">
    <location>
        <begin position="314"/>
        <end position="337"/>
    </location>
</feature>
<protein>
    <recommendedName>
        <fullName evidence="4">ABC transporter permease</fullName>
    </recommendedName>
</protein>
<feature type="transmembrane region" description="Helical" evidence="1">
    <location>
        <begin position="49"/>
        <end position="72"/>
    </location>
</feature>
<organism evidence="2 3">
    <name type="scientific">Pelomonas aquatica</name>
    <dbReference type="NCBI Taxonomy" id="431058"/>
    <lineage>
        <taxon>Bacteria</taxon>
        <taxon>Pseudomonadati</taxon>
        <taxon>Pseudomonadota</taxon>
        <taxon>Betaproteobacteria</taxon>
        <taxon>Burkholderiales</taxon>
        <taxon>Sphaerotilaceae</taxon>
        <taxon>Roseateles</taxon>
    </lineage>
</organism>
<keyword evidence="1" id="KW-1133">Transmembrane helix</keyword>
<feature type="transmembrane region" description="Helical" evidence="1">
    <location>
        <begin position="281"/>
        <end position="302"/>
    </location>
</feature>
<feature type="transmembrane region" description="Helical" evidence="1">
    <location>
        <begin position="23"/>
        <end position="43"/>
    </location>
</feature>
<gene>
    <name evidence="2" type="ORF">J2X16_004953</name>
</gene>
<reference evidence="2 3" key="1">
    <citation type="submission" date="2023-07" db="EMBL/GenBank/DDBJ databases">
        <title>Sorghum-associated microbial communities from plants grown in Nebraska, USA.</title>
        <authorList>
            <person name="Schachtman D."/>
        </authorList>
    </citation>
    <scope>NUCLEOTIDE SEQUENCE [LARGE SCALE GENOMIC DNA]</scope>
    <source>
        <strain evidence="2 3">BE310</strain>
    </source>
</reference>
<feature type="transmembrane region" description="Helical" evidence="1">
    <location>
        <begin position="140"/>
        <end position="157"/>
    </location>
</feature>
<feature type="transmembrane region" description="Helical" evidence="1">
    <location>
        <begin position="446"/>
        <end position="464"/>
    </location>
</feature>
<feature type="transmembrane region" description="Helical" evidence="1">
    <location>
        <begin position="420"/>
        <end position="440"/>
    </location>
</feature>
<evidence type="ECO:0000256" key="1">
    <source>
        <dbReference type="SAM" id="Phobius"/>
    </source>
</evidence>
<sequence>MNAAQFSQIMLAPWRQRDRSAPWGRRLIAALAVIAMVASLIWLPPAAAWRVPVGIVIVVVHGLWIAVGASLLEQNHPHAAHGVPGHLRALRRAALLGWALCSGLTTLLAWLIVPDIVHWGVLLLGNSLVVTFLLWTARLWWLWLLLAFQSPLAGVFAGKLTPLWNALAALWQANPHGMLLLALLVQAWLVTTALGDGGTKHQALYARQAQRRNVMRMMSEGRQPTAASWGRPIEWLFSPLMHLFSAWQRRLLAGADNTRQRSVMARAEIVLHGQQHWLKQLMAVGTIATLTLLSFSAVCFIYDISLATIFQHGAIGMSIGLASAGLSPGFALPASLWQSRREQALLRLLPGMPQGTTLNRAVAARQLRDFGFSWAFTSLALLALAKGTDNSLPLYLPLAALPVAALALTRRPATLRAPTALAGVLPSLALLALAGLLYLLHQLGTPPWAVATPVCAVAVTLLAWRWRRLVAAPTALPAGRLG</sequence>
<proteinExistence type="predicted"/>
<feature type="transmembrane region" description="Helical" evidence="1">
    <location>
        <begin position="391"/>
        <end position="408"/>
    </location>
</feature>
<feature type="transmembrane region" description="Helical" evidence="1">
    <location>
        <begin position="93"/>
        <end position="113"/>
    </location>
</feature>
<dbReference type="EMBL" id="JAVDXQ010000009">
    <property type="protein sequence ID" value="MDR7299583.1"/>
    <property type="molecule type" value="Genomic_DNA"/>
</dbReference>
<keyword evidence="3" id="KW-1185">Reference proteome</keyword>
<evidence type="ECO:0008006" key="4">
    <source>
        <dbReference type="Google" id="ProtNLM"/>
    </source>
</evidence>
<feature type="transmembrane region" description="Helical" evidence="1">
    <location>
        <begin position="177"/>
        <end position="195"/>
    </location>
</feature>
<keyword evidence="1" id="KW-0472">Membrane</keyword>
<dbReference type="Proteomes" id="UP001180536">
    <property type="component" value="Unassembled WGS sequence"/>
</dbReference>
<comment type="caution">
    <text evidence="2">The sequence shown here is derived from an EMBL/GenBank/DDBJ whole genome shotgun (WGS) entry which is preliminary data.</text>
</comment>
<dbReference type="RefSeq" id="WP_310349415.1">
    <property type="nucleotide sequence ID" value="NZ_JAVDXQ010000009.1"/>
</dbReference>
<accession>A0ABU1ZG25</accession>